<sequence>MLDFLALSALGGHLHRNSSLRGRCVVHGLQAAKGHESRLEIFHTDDNYKTYLTSAKFFEFNKYIISQFTSRSYALFLKSTMSISMILYSRLYPYHDSHLYVICGSVYWLNDILYMCTLKKKNRSDYLRISLVNEEEVFRRIILFHNNYIPKTYHNMLSDISINNVLDWILSPFARFHS</sequence>
<evidence type="ECO:0000313" key="2">
    <source>
        <dbReference type="WBParaSite" id="Hba_03466"/>
    </source>
</evidence>
<dbReference type="Proteomes" id="UP000095283">
    <property type="component" value="Unplaced"/>
</dbReference>
<proteinExistence type="predicted"/>
<organism evidence="1 2">
    <name type="scientific">Heterorhabditis bacteriophora</name>
    <name type="common">Entomopathogenic nematode worm</name>
    <dbReference type="NCBI Taxonomy" id="37862"/>
    <lineage>
        <taxon>Eukaryota</taxon>
        <taxon>Metazoa</taxon>
        <taxon>Ecdysozoa</taxon>
        <taxon>Nematoda</taxon>
        <taxon>Chromadorea</taxon>
        <taxon>Rhabditida</taxon>
        <taxon>Rhabditina</taxon>
        <taxon>Rhabditomorpha</taxon>
        <taxon>Strongyloidea</taxon>
        <taxon>Heterorhabditidae</taxon>
        <taxon>Heterorhabditis</taxon>
    </lineage>
</organism>
<name>A0A1I7WES2_HETBA</name>
<keyword evidence="1" id="KW-1185">Reference proteome</keyword>
<dbReference type="AlphaFoldDB" id="A0A1I7WES2"/>
<evidence type="ECO:0000313" key="1">
    <source>
        <dbReference type="Proteomes" id="UP000095283"/>
    </source>
</evidence>
<reference evidence="2" key="1">
    <citation type="submission" date="2016-11" db="UniProtKB">
        <authorList>
            <consortium name="WormBaseParasite"/>
        </authorList>
    </citation>
    <scope>IDENTIFICATION</scope>
</reference>
<protein>
    <submittedName>
        <fullName evidence="2">SAC domain-containing protein</fullName>
    </submittedName>
</protein>
<dbReference type="WBParaSite" id="Hba_03466">
    <property type="protein sequence ID" value="Hba_03466"/>
    <property type="gene ID" value="Hba_03466"/>
</dbReference>
<accession>A0A1I7WES2</accession>